<gene>
    <name evidence="8" type="ORF">RPR59_01200</name>
</gene>
<dbReference type="Gene3D" id="1.10.10.10">
    <property type="entry name" value="Winged helix-like DNA-binding domain superfamily/Winged helix DNA-binding domain"/>
    <property type="match status" value="1"/>
</dbReference>
<protein>
    <submittedName>
        <fullName evidence="8">Winged helix-turn-helix domain-containing protein</fullName>
    </submittedName>
</protein>
<keyword evidence="4 6" id="KW-0238">DNA-binding</keyword>
<dbReference type="InterPro" id="IPR001867">
    <property type="entry name" value="OmpR/PhoB-type_DNA-bd"/>
</dbReference>
<dbReference type="SMART" id="SM00862">
    <property type="entry name" value="Trans_reg_C"/>
    <property type="match status" value="1"/>
</dbReference>
<keyword evidence="9" id="KW-1185">Reference proteome</keyword>
<proteinExistence type="predicted"/>
<evidence type="ECO:0000256" key="6">
    <source>
        <dbReference type="PROSITE-ProRule" id="PRU01091"/>
    </source>
</evidence>
<keyword evidence="3" id="KW-0805">Transcription regulation</keyword>
<keyword evidence="2" id="KW-0902">Two-component regulatory system</keyword>
<evidence type="ECO:0000313" key="8">
    <source>
        <dbReference type="EMBL" id="WNO53906.1"/>
    </source>
</evidence>
<keyword evidence="1" id="KW-0597">Phosphoprotein</keyword>
<feature type="DNA-binding region" description="OmpR/PhoB-type" evidence="6">
    <location>
        <begin position="105"/>
        <end position="203"/>
    </location>
</feature>
<feature type="domain" description="OmpR/PhoB-type" evidence="7">
    <location>
        <begin position="105"/>
        <end position="203"/>
    </location>
</feature>
<dbReference type="RefSeq" id="WP_313915822.1">
    <property type="nucleotide sequence ID" value="NZ_CP135076.1"/>
</dbReference>
<evidence type="ECO:0000313" key="9">
    <source>
        <dbReference type="Proteomes" id="UP001302249"/>
    </source>
</evidence>
<dbReference type="EMBL" id="CP135076">
    <property type="protein sequence ID" value="WNO53906.1"/>
    <property type="molecule type" value="Genomic_DNA"/>
</dbReference>
<organism evidence="8 9">
    <name type="scientific">Stakelama saccharophila</name>
    <dbReference type="NCBI Taxonomy" id="3075605"/>
    <lineage>
        <taxon>Bacteria</taxon>
        <taxon>Pseudomonadati</taxon>
        <taxon>Pseudomonadota</taxon>
        <taxon>Alphaproteobacteria</taxon>
        <taxon>Sphingomonadales</taxon>
        <taxon>Sphingomonadaceae</taxon>
        <taxon>Stakelama</taxon>
    </lineage>
</organism>
<dbReference type="PANTHER" id="PTHR48111:SF22">
    <property type="entry name" value="REGULATOR OF RPOS"/>
    <property type="match status" value="1"/>
</dbReference>
<evidence type="ECO:0000259" key="7">
    <source>
        <dbReference type="PROSITE" id="PS51755"/>
    </source>
</evidence>
<accession>A0ABZ0BB49</accession>
<dbReference type="Proteomes" id="UP001302249">
    <property type="component" value="Chromosome"/>
</dbReference>
<dbReference type="InterPro" id="IPR039420">
    <property type="entry name" value="WalR-like"/>
</dbReference>
<evidence type="ECO:0000256" key="4">
    <source>
        <dbReference type="ARBA" id="ARBA00023125"/>
    </source>
</evidence>
<dbReference type="Pfam" id="PF00486">
    <property type="entry name" value="Trans_reg_C"/>
    <property type="match status" value="1"/>
</dbReference>
<sequence>MSEVEMPGLAAAARSRSLEIVSWHGRPGTAAALLLRWDDRREPVSHRLRRVRAGGWQGPAMTLTRLAEESAIAAALDAGADDAACEAAGPALIAARLAALLRNRPPTLCIGDLVIEGDAGRVMRAGRDLPLLPRERALLLHLARQAGGCVSRRALLRDVWGLGFDPGTNVVQVHMSRLRAKLDRGFATPLLHTVKGKGYRLGAPDAA</sequence>
<evidence type="ECO:0000256" key="5">
    <source>
        <dbReference type="ARBA" id="ARBA00023163"/>
    </source>
</evidence>
<evidence type="ECO:0000256" key="1">
    <source>
        <dbReference type="ARBA" id="ARBA00022553"/>
    </source>
</evidence>
<reference evidence="8 9" key="1">
    <citation type="submission" date="2023-09" db="EMBL/GenBank/DDBJ databases">
        <authorList>
            <person name="Rey-Velasco X."/>
        </authorList>
    </citation>
    <scope>NUCLEOTIDE SEQUENCE [LARGE SCALE GENOMIC DNA]</scope>
    <source>
        <strain evidence="8 9">W311</strain>
    </source>
</reference>
<evidence type="ECO:0000256" key="2">
    <source>
        <dbReference type="ARBA" id="ARBA00023012"/>
    </source>
</evidence>
<keyword evidence="5" id="KW-0804">Transcription</keyword>
<evidence type="ECO:0000256" key="3">
    <source>
        <dbReference type="ARBA" id="ARBA00023015"/>
    </source>
</evidence>
<dbReference type="SUPFAM" id="SSF46894">
    <property type="entry name" value="C-terminal effector domain of the bipartite response regulators"/>
    <property type="match status" value="1"/>
</dbReference>
<dbReference type="PROSITE" id="PS51755">
    <property type="entry name" value="OMPR_PHOB"/>
    <property type="match status" value="1"/>
</dbReference>
<dbReference type="InterPro" id="IPR016032">
    <property type="entry name" value="Sig_transdc_resp-reg_C-effctor"/>
</dbReference>
<dbReference type="InterPro" id="IPR036388">
    <property type="entry name" value="WH-like_DNA-bd_sf"/>
</dbReference>
<name>A0ABZ0BB49_9SPHN</name>
<dbReference type="CDD" id="cd00383">
    <property type="entry name" value="trans_reg_C"/>
    <property type="match status" value="1"/>
</dbReference>
<dbReference type="PANTHER" id="PTHR48111">
    <property type="entry name" value="REGULATOR OF RPOS"/>
    <property type="match status" value="1"/>
</dbReference>